<accession>A0ABP8M2A5</accession>
<dbReference type="Proteomes" id="UP001501508">
    <property type="component" value="Unassembled WGS sequence"/>
</dbReference>
<evidence type="ECO:0000313" key="2">
    <source>
        <dbReference type="Proteomes" id="UP001501508"/>
    </source>
</evidence>
<organism evidence="1 2">
    <name type="scientific">Ravibacter arvi</name>
    <dbReference type="NCBI Taxonomy" id="2051041"/>
    <lineage>
        <taxon>Bacteria</taxon>
        <taxon>Pseudomonadati</taxon>
        <taxon>Bacteroidota</taxon>
        <taxon>Cytophagia</taxon>
        <taxon>Cytophagales</taxon>
        <taxon>Spirosomataceae</taxon>
        <taxon>Ravibacter</taxon>
    </lineage>
</organism>
<proteinExistence type="predicted"/>
<keyword evidence="2" id="KW-1185">Reference proteome</keyword>
<reference evidence="2" key="1">
    <citation type="journal article" date="2019" name="Int. J. Syst. Evol. Microbiol.">
        <title>The Global Catalogue of Microorganisms (GCM) 10K type strain sequencing project: providing services to taxonomists for standard genome sequencing and annotation.</title>
        <authorList>
            <consortium name="The Broad Institute Genomics Platform"/>
            <consortium name="The Broad Institute Genome Sequencing Center for Infectious Disease"/>
            <person name="Wu L."/>
            <person name="Ma J."/>
        </authorList>
    </citation>
    <scope>NUCLEOTIDE SEQUENCE [LARGE SCALE GENOMIC DNA]</scope>
    <source>
        <strain evidence="2">JCM 31920</strain>
    </source>
</reference>
<dbReference type="EMBL" id="BAABEY010000028">
    <property type="protein sequence ID" value="GAA4442704.1"/>
    <property type="molecule type" value="Genomic_DNA"/>
</dbReference>
<protein>
    <submittedName>
        <fullName evidence="1">Uncharacterized protein</fullName>
    </submittedName>
</protein>
<comment type="caution">
    <text evidence="1">The sequence shown here is derived from an EMBL/GenBank/DDBJ whole genome shotgun (WGS) entry which is preliminary data.</text>
</comment>
<evidence type="ECO:0000313" key="1">
    <source>
        <dbReference type="EMBL" id="GAA4442704.1"/>
    </source>
</evidence>
<sequence length="130" mass="15174">MELLAMKYILTVSLLFVLAMEAVAQKASRYRNVFETEAADQVVIKELQREVLEGIQVGRQNRQLSAKEARGVLKQYSRISSREIKLYKKRKLNMRKLAQVRTDLESLVQQLYATVRFEKSQRGGWVRAKR</sequence>
<gene>
    <name evidence="1" type="ORF">GCM10023091_29940</name>
</gene>
<name>A0ABP8M2A5_9BACT</name>